<dbReference type="InterPro" id="IPR000073">
    <property type="entry name" value="AB_hydrolase_1"/>
</dbReference>
<dbReference type="AlphaFoldDB" id="A0A9D2LDN4"/>
<evidence type="ECO:0000313" key="2">
    <source>
        <dbReference type="EMBL" id="HJB10707.1"/>
    </source>
</evidence>
<dbReference type="PANTHER" id="PTHR43798:SF33">
    <property type="entry name" value="HYDROLASE, PUTATIVE (AFU_ORTHOLOGUE AFUA_2G14860)-RELATED"/>
    <property type="match status" value="1"/>
</dbReference>
<dbReference type="InterPro" id="IPR050266">
    <property type="entry name" value="AB_hydrolase_sf"/>
</dbReference>
<dbReference type="Proteomes" id="UP000823823">
    <property type="component" value="Unassembled WGS sequence"/>
</dbReference>
<reference evidence="2" key="2">
    <citation type="submission" date="2021-04" db="EMBL/GenBank/DDBJ databases">
        <authorList>
            <person name="Gilroy R."/>
        </authorList>
    </citation>
    <scope>NUCLEOTIDE SEQUENCE</scope>
    <source>
        <strain evidence="2">ChiHjej13B12-24818</strain>
    </source>
</reference>
<accession>A0A9D2LDN4</accession>
<dbReference type="GO" id="GO:0016020">
    <property type="term" value="C:membrane"/>
    <property type="evidence" value="ECO:0007669"/>
    <property type="project" value="TreeGrafter"/>
</dbReference>
<dbReference type="Pfam" id="PF00561">
    <property type="entry name" value="Abhydrolase_1"/>
    <property type="match status" value="1"/>
</dbReference>
<organism evidence="2 3">
    <name type="scientific">Candidatus Brachybacterium merdavium</name>
    <dbReference type="NCBI Taxonomy" id="2838513"/>
    <lineage>
        <taxon>Bacteria</taxon>
        <taxon>Bacillati</taxon>
        <taxon>Actinomycetota</taxon>
        <taxon>Actinomycetes</taxon>
        <taxon>Micrococcales</taxon>
        <taxon>Dermabacteraceae</taxon>
        <taxon>Brachybacterium</taxon>
    </lineage>
</organism>
<evidence type="ECO:0000259" key="1">
    <source>
        <dbReference type="Pfam" id="PF00561"/>
    </source>
</evidence>
<name>A0A9D2LDN4_9MICO</name>
<keyword evidence="2" id="KW-0378">Hydrolase</keyword>
<reference evidence="2" key="1">
    <citation type="journal article" date="2021" name="PeerJ">
        <title>Extensive microbial diversity within the chicken gut microbiome revealed by metagenomics and culture.</title>
        <authorList>
            <person name="Gilroy R."/>
            <person name="Ravi A."/>
            <person name="Getino M."/>
            <person name="Pursley I."/>
            <person name="Horton D.L."/>
            <person name="Alikhan N.F."/>
            <person name="Baker D."/>
            <person name="Gharbi K."/>
            <person name="Hall N."/>
            <person name="Watson M."/>
            <person name="Adriaenssens E.M."/>
            <person name="Foster-Nyarko E."/>
            <person name="Jarju S."/>
            <person name="Secka A."/>
            <person name="Antonio M."/>
            <person name="Oren A."/>
            <person name="Chaudhuri R.R."/>
            <person name="La Ragione R."/>
            <person name="Hildebrand F."/>
            <person name="Pallen M.J."/>
        </authorList>
    </citation>
    <scope>NUCLEOTIDE SEQUENCE</scope>
    <source>
        <strain evidence="2">ChiHjej13B12-24818</strain>
    </source>
</reference>
<dbReference type="EMBL" id="DWZH01000069">
    <property type="protein sequence ID" value="HJB10707.1"/>
    <property type="molecule type" value="Genomic_DNA"/>
</dbReference>
<dbReference type="InterPro" id="IPR029058">
    <property type="entry name" value="AB_hydrolase_fold"/>
</dbReference>
<dbReference type="GO" id="GO:0016787">
    <property type="term" value="F:hydrolase activity"/>
    <property type="evidence" value="ECO:0007669"/>
    <property type="project" value="UniProtKB-KW"/>
</dbReference>
<dbReference type="Gene3D" id="3.40.50.1820">
    <property type="entry name" value="alpha/beta hydrolase"/>
    <property type="match status" value="1"/>
</dbReference>
<protein>
    <submittedName>
        <fullName evidence="2">Alpha/beta fold hydrolase</fullName>
    </submittedName>
</protein>
<evidence type="ECO:0000313" key="3">
    <source>
        <dbReference type="Proteomes" id="UP000823823"/>
    </source>
</evidence>
<feature type="domain" description="AB hydrolase-1" evidence="1">
    <location>
        <begin position="77"/>
        <end position="180"/>
    </location>
</feature>
<dbReference type="PANTHER" id="PTHR43798">
    <property type="entry name" value="MONOACYLGLYCEROL LIPASE"/>
    <property type="match status" value="1"/>
</dbReference>
<comment type="caution">
    <text evidence="2">The sequence shown here is derived from an EMBL/GenBank/DDBJ whole genome shotgun (WGS) entry which is preliminary data.</text>
</comment>
<gene>
    <name evidence="2" type="ORF">H9786_09300</name>
</gene>
<proteinExistence type="predicted"/>
<sequence length="315" mass="33650">MVIVLALIGAWSSWGWLTATPEAGHFRSTEGRDAYLHAYEESFEALPEPSSTHDLRTSYGIARVYEWSSPQTAEAEPVVLVPGRASGAPMWAENLPALAAEHPVFAFDIIGDAGMSVQSVRFSDFDGQAEYIDDLMAQIAPDGAHLVGHSFGGRLSASFALAHPEDVLSLTLLEPALTFASPPLGMLAWTGVTFIPGLPEPVKHRALSEIGGEPYDPEDPMAQMIEAGTEHYKAALPQPDVLTKQQITALEVPTYVAIGEHSSLAGGQRAVEGASALPDATVEVWPDTTHSLPMQAGEPLNRTVLEHLDTHSGGQ</sequence>
<dbReference type="SUPFAM" id="SSF53474">
    <property type="entry name" value="alpha/beta-Hydrolases"/>
    <property type="match status" value="1"/>
</dbReference>